<reference evidence="2" key="3">
    <citation type="submission" date="2023-10" db="EMBL/GenBank/DDBJ databases">
        <title>Supernatant from a Refined Defined Microbial Community Protects Mice from Clostridioides difficile Infection.</title>
        <authorList>
            <person name="Douchant K."/>
            <person name="He S.-M."/>
            <person name="Noordhof C."/>
            <person name="Greenlaw J."/>
            <person name="Schroeter K."/>
            <person name="Vancuren S.J."/>
            <person name="Sjaarda C."/>
            <person name="Allen-Vercoe E."/>
            <person name="Gloor G.B."/>
            <person name="Vanner S.J."/>
            <person name="Petrof E.O."/>
            <person name="Sheth P.M."/>
            <person name="Guzman M."/>
        </authorList>
    </citation>
    <scope>NUCLEOTIDE SEQUENCE</scope>
    <source>
        <strain evidence="2">16-6-I_4_FM</strain>
    </source>
</reference>
<name>A0A151C525_BIFLN</name>
<keyword evidence="1" id="KW-0812">Transmembrane</keyword>
<reference evidence="4 5" key="1">
    <citation type="submission" date="2016-10" db="EMBL/GenBank/DDBJ databases">
        <authorList>
            <person name="Varghese N."/>
            <person name="Submissions S."/>
        </authorList>
    </citation>
    <scope>NUCLEOTIDE SEQUENCE [LARGE SCALE GENOMIC DNA]</scope>
    <source>
        <strain evidence="4 5">DSM 20219</strain>
    </source>
</reference>
<proteinExistence type="predicted"/>
<evidence type="ECO:0000313" key="2">
    <source>
        <dbReference type="EMBL" id="MDW7546446.1"/>
    </source>
</evidence>
<comment type="caution">
    <text evidence="4">The sequence shown here is derived from an EMBL/GenBank/DDBJ whole genome shotgun (WGS) entry which is preliminary data.</text>
</comment>
<keyword evidence="1" id="KW-0472">Membrane</keyword>
<evidence type="ECO:0000313" key="6">
    <source>
        <dbReference type="Proteomes" id="UP000265775"/>
    </source>
</evidence>
<protein>
    <submittedName>
        <fullName evidence="4">Uncharacterized protein</fullName>
    </submittedName>
</protein>
<feature type="transmembrane region" description="Helical" evidence="1">
    <location>
        <begin position="32"/>
        <end position="53"/>
    </location>
</feature>
<dbReference type="AlphaFoldDB" id="A0A151C525"/>
<evidence type="ECO:0000313" key="5">
    <source>
        <dbReference type="Proteomes" id="UP000182842"/>
    </source>
</evidence>
<reference evidence="3 6" key="2">
    <citation type="submission" date="2018-08" db="EMBL/GenBank/DDBJ databases">
        <title>A genome reference for cultivated species of the human gut microbiota.</title>
        <authorList>
            <person name="Zou Y."/>
            <person name="Xue W."/>
            <person name="Luo G."/>
        </authorList>
    </citation>
    <scope>NUCLEOTIDE SEQUENCE [LARGE SCALE GENOMIC DNA]</scope>
    <source>
        <strain evidence="3 6">AF11-12</strain>
    </source>
</reference>
<evidence type="ECO:0000256" key="1">
    <source>
        <dbReference type="SAM" id="Phobius"/>
    </source>
</evidence>
<dbReference type="EMBL" id="FNRW01000005">
    <property type="protein sequence ID" value="SEB64276.1"/>
    <property type="molecule type" value="Genomic_DNA"/>
</dbReference>
<dbReference type="Proteomes" id="UP001272183">
    <property type="component" value="Unassembled WGS sequence"/>
</dbReference>
<evidence type="ECO:0000313" key="4">
    <source>
        <dbReference type="EMBL" id="SEB64276.1"/>
    </source>
</evidence>
<dbReference type="EMBL" id="JAWUDL010000009">
    <property type="protein sequence ID" value="MDW7546446.1"/>
    <property type="molecule type" value="Genomic_DNA"/>
</dbReference>
<evidence type="ECO:0000313" key="3">
    <source>
        <dbReference type="EMBL" id="RGW63161.1"/>
    </source>
</evidence>
<feature type="transmembrane region" description="Helical" evidence="1">
    <location>
        <begin position="59"/>
        <end position="77"/>
    </location>
</feature>
<dbReference type="RefSeq" id="WP_013582719.1">
    <property type="nucleotide sequence ID" value="NZ_CAXVKO010000013.1"/>
</dbReference>
<keyword evidence="1" id="KW-1133">Transmembrane helix</keyword>
<dbReference type="GeneID" id="69578246"/>
<dbReference type="EMBL" id="QSAR01000016">
    <property type="protein sequence ID" value="RGW63161.1"/>
    <property type="molecule type" value="Genomic_DNA"/>
</dbReference>
<organism evidence="4 5">
    <name type="scientific">Bifidobacterium longum</name>
    <dbReference type="NCBI Taxonomy" id="216816"/>
    <lineage>
        <taxon>Bacteria</taxon>
        <taxon>Bacillati</taxon>
        <taxon>Actinomycetota</taxon>
        <taxon>Actinomycetes</taxon>
        <taxon>Bifidobacteriales</taxon>
        <taxon>Bifidobacteriaceae</taxon>
        <taxon>Bifidobacterium</taxon>
    </lineage>
</organism>
<gene>
    <name evidence="3" type="ORF">DWV59_10480</name>
    <name evidence="4" type="ORF">SAMN04489748_1636</name>
    <name evidence="2" type="ORF">SCX10_06360</name>
</gene>
<dbReference type="Proteomes" id="UP000182842">
    <property type="component" value="Unassembled WGS sequence"/>
</dbReference>
<accession>A0A151C525</accession>
<sequence length="131" mass="14554">MLFDLTSVSGQRVSQVDELHLGGRQWVSSTNLFIAVAGAVAGAALATLVRVLPAAAGQWWPYLLIPAGMVAALVLFVRRRSVEGERNMRRIDRIMARRHGMDGRFVRPGSLEPYDPGGYELIEFHDHVIDR</sequence>
<dbReference type="Proteomes" id="UP000265775">
    <property type="component" value="Unassembled WGS sequence"/>
</dbReference>